<reference evidence="2 3" key="1">
    <citation type="submission" date="2017-04" db="EMBL/GenBank/DDBJ databases">
        <authorList>
            <person name="Afonso C.L."/>
            <person name="Miller P.J."/>
            <person name="Scott M.A."/>
            <person name="Spackman E."/>
            <person name="Goraichik I."/>
            <person name="Dimitrov K.M."/>
            <person name="Suarez D.L."/>
            <person name="Swayne D.E."/>
        </authorList>
    </citation>
    <scope>NUCLEOTIDE SEQUENCE [LARGE SCALE GENOMIC DNA]</scope>
    <source>
        <strain evidence="2 3">ToBE</strain>
    </source>
</reference>
<dbReference type="Gene3D" id="3.40.50.720">
    <property type="entry name" value="NAD(P)-binding Rossmann-like Domain"/>
    <property type="match status" value="1"/>
</dbReference>
<evidence type="ECO:0000313" key="3">
    <source>
        <dbReference type="Proteomes" id="UP000192569"/>
    </source>
</evidence>
<proteinExistence type="predicted"/>
<dbReference type="InterPro" id="IPR016040">
    <property type="entry name" value="NAD(P)-bd_dom"/>
</dbReference>
<dbReference type="PANTHER" id="PTHR43000">
    <property type="entry name" value="DTDP-D-GLUCOSE 4,6-DEHYDRATASE-RELATED"/>
    <property type="match status" value="1"/>
</dbReference>
<dbReference type="InterPro" id="IPR036291">
    <property type="entry name" value="NAD(P)-bd_dom_sf"/>
</dbReference>
<dbReference type="RefSeq" id="WP_084665777.1">
    <property type="nucleotide sequence ID" value="NZ_LT838272.1"/>
</dbReference>
<evidence type="ECO:0000313" key="2">
    <source>
        <dbReference type="EMBL" id="SMB98235.1"/>
    </source>
</evidence>
<dbReference type="Pfam" id="PF16363">
    <property type="entry name" value="GDP_Man_Dehyd"/>
    <property type="match status" value="1"/>
</dbReference>
<sequence>MRALVTGAAGFVGHYLVKFLLEKGYTVCATYHRQKPQDPLFQKTDIKRVDITDKEALRSLIYEFVPDEIYHLAGLAVTIGEKPAEYYRVNFYGTLNLFEAVREAAPQARVLYVGSAAAYGPVPPEKQPIREEMPLMPINHYAASKAAAEMAACAYAAQGLHIVRARPFNHTGPGQTTDYVCSRLAKQVAEVALGRTEPVITAGNLDAARDFTDVRDVVRAYWLLLQKGRPGEAYNVCSGRAYTVREIATLLAEVAGVKVELCSDPGLQRKTDISILLGSIAKVYRETGWTPDIPFHQTLTDVLLWWQETLVQVKKPSN</sequence>
<name>A0A1W1VY03_9FIRM</name>
<dbReference type="SUPFAM" id="SSF51735">
    <property type="entry name" value="NAD(P)-binding Rossmann-fold domains"/>
    <property type="match status" value="1"/>
</dbReference>
<organism evidence="2 3">
    <name type="scientific">Thermanaeromonas toyohensis ToBE</name>
    <dbReference type="NCBI Taxonomy" id="698762"/>
    <lineage>
        <taxon>Bacteria</taxon>
        <taxon>Bacillati</taxon>
        <taxon>Bacillota</taxon>
        <taxon>Clostridia</taxon>
        <taxon>Neomoorellales</taxon>
        <taxon>Neomoorellaceae</taxon>
        <taxon>Thermanaeromonas</taxon>
    </lineage>
</organism>
<dbReference type="OrthoDB" id="9789543at2"/>
<dbReference type="Proteomes" id="UP000192569">
    <property type="component" value="Chromosome I"/>
</dbReference>
<feature type="domain" description="NAD(P)-binding" evidence="1">
    <location>
        <begin position="4"/>
        <end position="301"/>
    </location>
</feature>
<protein>
    <submittedName>
        <fullName evidence="2">GDPmannose 4,6-dehydratase</fullName>
    </submittedName>
</protein>
<accession>A0A1W1VY03</accession>
<dbReference type="Gene3D" id="3.90.25.10">
    <property type="entry name" value="UDP-galactose 4-epimerase, domain 1"/>
    <property type="match status" value="1"/>
</dbReference>
<dbReference type="EMBL" id="LT838272">
    <property type="protein sequence ID" value="SMB98235.1"/>
    <property type="molecule type" value="Genomic_DNA"/>
</dbReference>
<gene>
    <name evidence="2" type="ORF">SAMN00808754_2215</name>
</gene>
<dbReference type="AlphaFoldDB" id="A0A1W1VY03"/>
<keyword evidence="3" id="KW-1185">Reference proteome</keyword>
<evidence type="ECO:0000259" key="1">
    <source>
        <dbReference type="Pfam" id="PF16363"/>
    </source>
</evidence>
<dbReference type="STRING" id="698762.SAMN00808754_2215"/>